<dbReference type="Pfam" id="PF01551">
    <property type="entry name" value="Peptidase_M23"/>
    <property type="match status" value="1"/>
</dbReference>
<evidence type="ECO:0000313" key="3">
    <source>
        <dbReference type="EMBL" id="URL59514.1"/>
    </source>
</evidence>
<dbReference type="PANTHER" id="PTHR21666:SF270">
    <property type="entry name" value="MUREIN HYDROLASE ACTIVATOR ENVC"/>
    <property type="match status" value="1"/>
</dbReference>
<dbReference type="EMBL" id="CP063231">
    <property type="protein sequence ID" value="URL59514.1"/>
    <property type="molecule type" value="Genomic_DNA"/>
</dbReference>
<gene>
    <name evidence="3" type="ORF">IM816_05260</name>
</gene>
<dbReference type="PANTHER" id="PTHR21666">
    <property type="entry name" value="PEPTIDASE-RELATED"/>
    <property type="match status" value="1"/>
</dbReference>
<reference evidence="3" key="1">
    <citation type="submission" date="2020-10" db="EMBL/GenBank/DDBJ databases">
        <title>Whole-genome sequence of Luteibacter sp. EIF3.</title>
        <authorList>
            <person name="Friedrich I."/>
            <person name="Hertel R."/>
            <person name="Daniel R."/>
        </authorList>
    </citation>
    <scope>NUCLEOTIDE SEQUENCE</scope>
    <source>
        <strain evidence="3">EIF3</strain>
    </source>
</reference>
<keyword evidence="1" id="KW-0732">Signal</keyword>
<dbReference type="CDD" id="cd12797">
    <property type="entry name" value="M23_peptidase"/>
    <property type="match status" value="1"/>
</dbReference>
<accession>A0ABY4T9F8</accession>
<protein>
    <submittedName>
        <fullName evidence="3">M23 family metallopeptidase</fullName>
    </submittedName>
</protein>
<dbReference type="RefSeq" id="WP_250340047.1">
    <property type="nucleotide sequence ID" value="NZ_CP063231.1"/>
</dbReference>
<name>A0ABY4T9F8_9GAMM</name>
<keyword evidence="4" id="KW-1185">Reference proteome</keyword>
<feature type="signal peptide" evidence="1">
    <location>
        <begin position="1"/>
        <end position="26"/>
    </location>
</feature>
<feature type="chain" id="PRO_5046564894" evidence="1">
    <location>
        <begin position="27"/>
        <end position="387"/>
    </location>
</feature>
<proteinExistence type="predicted"/>
<feature type="domain" description="M23ase beta-sheet core" evidence="2">
    <location>
        <begin position="232"/>
        <end position="329"/>
    </location>
</feature>
<evidence type="ECO:0000313" key="4">
    <source>
        <dbReference type="Proteomes" id="UP001056681"/>
    </source>
</evidence>
<dbReference type="InterPro" id="IPR011055">
    <property type="entry name" value="Dup_hybrid_motif"/>
</dbReference>
<dbReference type="InterPro" id="IPR050570">
    <property type="entry name" value="Cell_wall_metabolism_enzyme"/>
</dbReference>
<dbReference type="SUPFAM" id="SSF51261">
    <property type="entry name" value="Duplicated hybrid motif"/>
    <property type="match status" value="1"/>
</dbReference>
<dbReference type="Gene3D" id="2.70.70.10">
    <property type="entry name" value="Glucose Permease (Domain IIA)"/>
    <property type="match status" value="1"/>
</dbReference>
<organism evidence="3 4">
    <name type="scientific">Luteibacter flocculans</name>
    <dbReference type="NCBI Taxonomy" id="2780091"/>
    <lineage>
        <taxon>Bacteria</taxon>
        <taxon>Pseudomonadati</taxon>
        <taxon>Pseudomonadota</taxon>
        <taxon>Gammaproteobacteria</taxon>
        <taxon>Lysobacterales</taxon>
        <taxon>Rhodanobacteraceae</taxon>
        <taxon>Luteibacter</taxon>
    </lineage>
</organism>
<dbReference type="Proteomes" id="UP001056681">
    <property type="component" value="Chromosome"/>
</dbReference>
<evidence type="ECO:0000259" key="2">
    <source>
        <dbReference type="Pfam" id="PF01551"/>
    </source>
</evidence>
<dbReference type="InterPro" id="IPR016047">
    <property type="entry name" value="M23ase_b-sheet_dom"/>
</dbReference>
<evidence type="ECO:0000256" key="1">
    <source>
        <dbReference type="SAM" id="SignalP"/>
    </source>
</evidence>
<sequence length="387" mass="41298">MPRISKDFWAYFVAALWLASSVEAMAQPAAPVEARVPFPPAPFLGSDGSTHLAYELQMTNVYEDSGALKVSELEVMDENHHPLLHLDHSDLAHAFRPAPTDDGSATIAPGKTGTVFVWVTLPPNVLPKTLTHKIVFANERHGLSSVDGLAVTVSPPSSLRLGSPLRGGRWLAHEGPGNARSHHWGSLVAVNGRLTIPQRYAIDFVGIDAQGRAFNPSKPTNATKLADWFGFGTPVLAVGNGKVVAVRDGQSDHEPLTPPPASNELSLIGLFGNYVVIDLGGGSFAAYAHLRKGTVRVTQGQQVTLGQVIGELGESGSSAAPHLHFQVSNAATFEGSQGLPYVFDRLNVCGTEHEAQLFGQGDRWTPSPCHAANGSLPLNDMIVEWPK</sequence>